<dbReference type="Proteomes" id="UP000320948">
    <property type="component" value="Unassembled WGS sequence"/>
</dbReference>
<feature type="domain" description="2'-deoxycytidine 5'-triphosphate deaminase C-terminal" evidence="4">
    <location>
        <begin position="181"/>
        <end position="382"/>
    </location>
</feature>
<dbReference type="EC" id="3.5.4.13" evidence="5"/>
<feature type="domain" description="2'-deoxycytidine 5'-triphosphate deaminase N-terminal" evidence="3">
    <location>
        <begin position="15"/>
        <end position="176"/>
    </location>
</feature>
<keyword evidence="1 5" id="KW-0378">Hydrolase</keyword>
<dbReference type="PANTHER" id="PTHR42680">
    <property type="entry name" value="DCTP DEAMINASE"/>
    <property type="match status" value="1"/>
</dbReference>
<protein>
    <submittedName>
        <fullName evidence="5">2'-deoxycytidine 5'-triphosphate deaminase</fullName>
        <ecNumber evidence="5">3.5.4.13</ecNumber>
    </submittedName>
</protein>
<dbReference type="AlphaFoldDB" id="A0A6N4RCR2"/>
<evidence type="ECO:0000256" key="1">
    <source>
        <dbReference type="ARBA" id="ARBA00022801"/>
    </source>
</evidence>
<gene>
    <name evidence="5" type="ORF">DI628_02480</name>
</gene>
<comment type="caution">
    <text evidence="5">The sequence shown here is derived from an EMBL/GenBank/DDBJ whole genome shotgun (WGS) entry which is preliminary data.</text>
</comment>
<keyword evidence="2" id="KW-0546">Nucleotide metabolism</keyword>
<dbReference type="NCBIfam" id="NF005734">
    <property type="entry name" value="PRK07559.1"/>
    <property type="match status" value="1"/>
</dbReference>
<name>A0A6N4RCR2_BLAVI</name>
<dbReference type="SUPFAM" id="SSF51283">
    <property type="entry name" value="dUTPase-like"/>
    <property type="match status" value="2"/>
</dbReference>
<dbReference type="GO" id="GO:0009394">
    <property type="term" value="P:2'-deoxyribonucleotide metabolic process"/>
    <property type="evidence" value="ECO:0007669"/>
    <property type="project" value="InterPro"/>
</dbReference>
<evidence type="ECO:0000313" key="6">
    <source>
        <dbReference type="Proteomes" id="UP000320948"/>
    </source>
</evidence>
<dbReference type="CDD" id="cd07557">
    <property type="entry name" value="trimeric_dUTPase"/>
    <property type="match status" value="1"/>
</dbReference>
<proteinExistence type="predicted"/>
<accession>A0A6N4RCR2</accession>
<dbReference type="InterPro" id="IPR053811">
    <property type="entry name" value="DCD_C"/>
</dbReference>
<evidence type="ECO:0000259" key="3">
    <source>
        <dbReference type="Pfam" id="PF06559"/>
    </source>
</evidence>
<reference evidence="5 6" key="1">
    <citation type="journal article" date="2017" name="Nat. Commun.">
        <title>In situ click chemistry generation of cyclooxygenase-2 inhibitors.</title>
        <authorList>
            <person name="Bhardwaj A."/>
            <person name="Kaur J."/>
            <person name="Wuest M."/>
            <person name="Wuest F."/>
        </authorList>
    </citation>
    <scope>NUCLEOTIDE SEQUENCE [LARGE SCALE GENOMIC DNA]</scope>
    <source>
        <strain evidence="5">S2_018_000_R2_106</strain>
    </source>
</reference>
<evidence type="ECO:0000313" key="5">
    <source>
        <dbReference type="EMBL" id="TKW61507.1"/>
    </source>
</evidence>
<organism evidence="5 6">
    <name type="scientific">Blastochloris viridis</name>
    <name type="common">Rhodopseudomonas viridis</name>
    <dbReference type="NCBI Taxonomy" id="1079"/>
    <lineage>
        <taxon>Bacteria</taxon>
        <taxon>Pseudomonadati</taxon>
        <taxon>Pseudomonadota</taxon>
        <taxon>Alphaproteobacteria</taxon>
        <taxon>Hyphomicrobiales</taxon>
        <taxon>Blastochloridaceae</taxon>
        <taxon>Blastochloris</taxon>
    </lineage>
</organism>
<dbReference type="GO" id="GO:0008829">
    <property type="term" value="F:dCTP deaminase activity"/>
    <property type="evidence" value="ECO:0007669"/>
    <property type="project" value="UniProtKB-EC"/>
</dbReference>
<dbReference type="Pfam" id="PF22569">
    <property type="entry name" value="DCD_C"/>
    <property type="match status" value="1"/>
</dbReference>
<dbReference type="Pfam" id="PF06559">
    <property type="entry name" value="DCD_N"/>
    <property type="match status" value="1"/>
</dbReference>
<dbReference type="InterPro" id="IPR033704">
    <property type="entry name" value="dUTPase_trimeric"/>
</dbReference>
<dbReference type="EMBL" id="VAFM01000001">
    <property type="protein sequence ID" value="TKW61507.1"/>
    <property type="molecule type" value="Genomic_DNA"/>
</dbReference>
<evidence type="ECO:0000256" key="2">
    <source>
        <dbReference type="ARBA" id="ARBA00023080"/>
    </source>
</evidence>
<dbReference type="PANTHER" id="PTHR42680:SF3">
    <property type="entry name" value="DCTP DEAMINASE"/>
    <property type="match status" value="1"/>
</dbReference>
<sequence length="386" mass="42054">MNTAAAPATIAALQQGVLVDTDFRNLFASGALKTASPLAEGQIQPASLDLRLGTKAYRVQAGFLPGKNRKVTECLEGLTMTELDLTQPQLFERGAVYLVPLQESVNLPAFIEGTASPKSSTGRLDIFVRLVTDNASIYDTVAPGYSGGLYVEISPLTFPIVIRAGDRLNQLRLRQGDVRVSDADLTELHKQVPLLRQQAECAESVMSQGLWISIDLHGQQKNSHGDNPIIGYRAKHHTQPIDLARIGGYQWSHFWEPITRSNSKPLILYPEEFYIFASSEGICVPPTHAAELVAYDTRVGEIRVHYAGFFDPGFGYVGAGSPENGTTAVLEVRAHDVPCVLEHGQPIGRFIYEKLLEAPSTVYGSGIGSNYAGQGLKLAKQFKMEA</sequence>
<dbReference type="InterPro" id="IPR036157">
    <property type="entry name" value="dUTPase-like_sf"/>
</dbReference>
<dbReference type="InterPro" id="IPR010550">
    <property type="entry name" value="DCD_N"/>
</dbReference>
<evidence type="ECO:0000259" key="4">
    <source>
        <dbReference type="Pfam" id="PF22569"/>
    </source>
</evidence>
<dbReference type="Gene3D" id="2.70.40.10">
    <property type="match status" value="2"/>
</dbReference>